<feature type="signal peptide" evidence="1">
    <location>
        <begin position="1"/>
        <end position="16"/>
    </location>
</feature>
<gene>
    <name evidence="2" type="ORF">Zmor_010942</name>
</gene>
<dbReference type="InterPro" id="IPR036728">
    <property type="entry name" value="PBP_GOBP_sf"/>
</dbReference>
<protein>
    <submittedName>
        <fullName evidence="2">Uncharacterized protein</fullName>
    </submittedName>
</protein>
<dbReference type="AlphaFoldDB" id="A0AA38MK18"/>
<sequence length="132" mass="14539">MKLLLVFATVLVAALAITDEQREKFEKIHKPCREANGVTDELIATIKDFANSGDVRLENTSLCAFKKLGFAYENGDLNTEALKKRVRAGVSSDEEAEKIIAKCTVKKETPGKTVKNTINCIANNVPNWSPVE</sequence>
<keyword evidence="1" id="KW-0732">Signal</keyword>
<dbReference type="SUPFAM" id="SSF47565">
    <property type="entry name" value="Insect pheromone/odorant-binding proteins"/>
    <property type="match status" value="1"/>
</dbReference>
<dbReference type="Gene3D" id="1.10.238.20">
    <property type="entry name" value="Pheromone/general odorant binding protein domain"/>
    <property type="match status" value="1"/>
</dbReference>
<reference evidence="2" key="1">
    <citation type="journal article" date="2023" name="G3 (Bethesda)">
        <title>Whole genome assemblies of Zophobas morio and Tenebrio molitor.</title>
        <authorList>
            <person name="Kaur S."/>
            <person name="Stinson S.A."/>
            <person name="diCenzo G.C."/>
        </authorList>
    </citation>
    <scope>NUCLEOTIDE SEQUENCE</scope>
    <source>
        <strain evidence="2">QUZm001</strain>
    </source>
</reference>
<accession>A0AA38MK18</accession>
<dbReference type="EMBL" id="JALNTZ010000003">
    <property type="protein sequence ID" value="KAJ3659241.1"/>
    <property type="molecule type" value="Genomic_DNA"/>
</dbReference>
<evidence type="ECO:0000313" key="2">
    <source>
        <dbReference type="EMBL" id="KAJ3659241.1"/>
    </source>
</evidence>
<dbReference type="CDD" id="cd23992">
    <property type="entry name" value="PBP_GOBP"/>
    <property type="match status" value="1"/>
</dbReference>
<dbReference type="Proteomes" id="UP001168821">
    <property type="component" value="Unassembled WGS sequence"/>
</dbReference>
<dbReference type="InterPro" id="IPR006170">
    <property type="entry name" value="PBP/GOBP"/>
</dbReference>
<proteinExistence type="predicted"/>
<dbReference type="Pfam" id="PF01395">
    <property type="entry name" value="PBP_GOBP"/>
    <property type="match status" value="1"/>
</dbReference>
<name>A0AA38MK18_9CUCU</name>
<dbReference type="SMART" id="SM00708">
    <property type="entry name" value="PhBP"/>
    <property type="match status" value="1"/>
</dbReference>
<evidence type="ECO:0000313" key="3">
    <source>
        <dbReference type="Proteomes" id="UP001168821"/>
    </source>
</evidence>
<dbReference type="GO" id="GO:0005549">
    <property type="term" value="F:odorant binding"/>
    <property type="evidence" value="ECO:0007669"/>
    <property type="project" value="InterPro"/>
</dbReference>
<organism evidence="2 3">
    <name type="scientific">Zophobas morio</name>
    <dbReference type="NCBI Taxonomy" id="2755281"/>
    <lineage>
        <taxon>Eukaryota</taxon>
        <taxon>Metazoa</taxon>
        <taxon>Ecdysozoa</taxon>
        <taxon>Arthropoda</taxon>
        <taxon>Hexapoda</taxon>
        <taxon>Insecta</taxon>
        <taxon>Pterygota</taxon>
        <taxon>Neoptera</taxon>
        <taxon>Endopterygota</taxon>
        <taxon>Coleoptera</taxon>
        <taxon>Polyphaga</taxon>
        <taxon>Cucujiformia</taxon>
        <taxon>Tenebrionidae</taxon>
        <taxon>Zophobas</taxon>
    </lineage>
</organism>
<keyword evidence="3" id="KW-1185">Reference proteome</keyword>
<evidence type="ECO:0000256" key="1">
    <source>
        <dbReference type="SAM" id="SignalP"/>
    </source>
</evidence>
<feature type="chain" id="PRO_5041324823" evidence="1">
    <location>
        <begin position="17"/>
        <end position="132"/>
    </location>
</feature>
<comment type="caution">
    <text evidence="2">The sequence shown here is derived from an EMBL/GenBank/DDBJ whole genome shotgun (WGS) entry which is preliminary data.</text>
</comment>